<dbReference type="VEuPathDB" id="TriTrypDB:ADEAN_000482100"/>
<reference evidence="1 2" key="1">
    <citation type="submission" date="2020-08" db="EMBL/GenBank/DDBJ databases">
        <authorList>
            <person name="Newling K."/>
            <person name="Davey J."/>
            <person name="Forrester S."/>
        </authorList>
    </citation>
    <scope>NUCLEOTIDE SEQUENCE [LARGE SCALE GENOMIC DNA]</scope>
    <source>
        <strain evidence="2">Crithidia deanei Carvalho (ATCC PRA-265)</strain>
    </source>
</reference>
<proteinExistence type="predicted"/>
<keyword evidence="2" id="KW-1185">Reference proteome</keyword>
<dbReference type="OrthoDB" id="274829at2759"/>
<sequence>MVLMSTYRSSRLVSSTFLQGPVLRMRAFSEYWFQRAWNGSLMFFIPGEYRLWAVCIPIIYWVHRWHNDHTLETDGIEKALIQRWGGSVEAVRQNLTPQDQLRARGFVDLEKLYSAYGPKDAIIQPLGDTLPGKDLYKKHGDHH</sequence>
<dbReference type="Proteomes" id="UP000515908">
    <property type="component" value="Chromosome 08"/>
</dbReference>
<organism evidence="1 2">
    <name type="scientific">Angomonas deanei</name>
    <dbReference type="NCBI Taxonomy" id="59799"/>
    <lineage>
        <taxon>Eukaryota</taxon>
        <taxon>Discoba</taxon>
        <taxon>Euglenozoa</taxon>
        <taxon>Kinetoplastea</taxon>
        <taxon>Metakinetoplastina</taxon>
        <taxon>Trypanosomatida</taxon>
        <taxon>Trypanosomatidae</taxon>
        <taxon>Strigomonadinae</taxon>
        <taxon>Angomonas</taxon>
    </lineage>
</organism>
<evidence type="ECO:0000313" key="2">
    <source>
        <dbReference type="Proteomes" id="UP000515908"/>
    </source>
</evidence>
<gene>
    <name evidence="1" type="ORF">ADEAN_000482100</name>
</gene>
<dbReference type="EMBL" id="LR877152">
    <property type="protein sequence ID" value="CAD2217343.1"/>
    <property type="molecule type" value="Genomic_DNA"/>
</dbReference>
<name>S9X1T9_9TRYP</name>
<evidence type="ECO:0000313" key="1">
    <source>
        <dbReference type="EMBL" id="CAD2217343.1"/>
    </source>
</evidence>
<accession>S9X1T9</accession>
<protein>
    <submittedName>
        <fullName evidence="1">Uncharacterized protein</fullName>
    </submittedName>
</protein>
<dbReference type="AlphaFoldDB" id="S9X1T9"/>